<dbReference type="InterPro" id="IPR013929">
    <property type="entry name" value="RPAP1_C"/>
</dbReference>
<proteinExistence type="predicted"/>
<gene>
    <name evidence="2" type="ORF">P167DRAFT_495542</name>
</gene>
<dbReference type="InterPro" id="IPR039913">
    <property type="entry name" value="RPAP1/Rba50"/>
</dbReference>
<evidence type="ECO:0000313" key="2">
    <source>
        <dbReference type="EMBL" id="RPB07570.1"/>
    </source>
</evidence>
<dbReference type="Pfam" id="PF08620">
    <property type="entry name" value="RPAP1_C"/>
    <property type="match status" value="1"/>
</dbReference>
<dbReference type="PANTHER" id="PTHR21483">
    <property type="entry name" value="RNA POLYMERASE II-ASSOCIATED PROTEIN 1"/>
    <property type="match status" value="1"/>
</dbReference>
<dbReference type="AlphaFoldDB" id="A0A3N4KAN3"/>
<feature type="domain" description="RPAP1 C-terminal" evidence="1">
    <location>
        <begin position="48"/>
        <end position="114"/>
    </location>
</feature>
<dbReference type="STRING" id="1392247.A0A3N4KAN3"/>
<dbReference type="Proteomes" id="UP000277580">
    <property type="component" value="Unassembled WGS sequence"/>
</dbReference>
<accession>A0A3N4KAN3</accession>
<dbReference type="GO" id="GO:0006366">
    <property type="term" value="P:transcription by RNA polymerase II"/>
    <property type="evidence" value="ECO:0007669"/>
    <property type="project" value="InterPro"/>
</dbReference>
<dbReference type="OrthoDB" id="348201at2759"/>
<evidence type="ECO:0000313" key="3">
    <source>
        <dbReference type="Proteomes" id="UP000277580"/>
    </source>
</evidence>
<keyword evidence="3" id="KW-1185">Reference proteome</keyword>
<name>A0A3N4KAN3_9PEZI</name>
<dbReference type="EMBL" id="ML119179">
    <property type="protein sequence ID" value="RPB07570.1"/>
    <property type="molecule type" value="Genomic_DNA"/>
</dbReference>
<organism evidence="2 3">
    <name type="scientific">Morchella conica CCBAS932</name>
    <dbReference type="NCBI Taxonomy" id="1392247"/>
    <lineage>
        <taxon>Eukaryota</taxon>
        <taxon>Fungi</taxon>
        <taxon>Dikarya</taxon>
        <taxon>Ascomycota</taxon>
        <taxon>Pezizomycotina</taxon>
        <taxon>Pezizomycetes</taxon>
        <taxon>Pezizales</taxon>
        <taxon>Morchellaceae</taxon>
        <taxon>Morchella</taxon>
    </lineage>
</organism>
<protein>
    <recommendedName>
        <fullName evidence="1">RPAP1 C-terminal domain-containing protein</fullName>
    </recommendedName>
</protein>
<feature type="non-terminal residue" evidence="2">
    <location>
        <position position="1"/>
    </location>
</feature>
<reference evidence="2 3" key="1">
    <citation type="journal article" date="2018" name="Nat. Ecol. Evol.">
        <title>Pezizomycetes genomes reveal the molecular basis of ectomycorrhizal truffle lifestyle.</title>
        <authorList>
            <person name="Murat C."/>
            <person name="Payen T."/>
            <person name="Noel B."/>
            <person name="Kuo A."/>
            <person name="Morin E."/>
            <person name="Chen J."/>
            <person name="Kohler A."/>
            <person name="Krizsan K."/>
            <person name="Balestrini R."/>
            <person name="Da Silva C."/>
            <person name="Montanini B."/>
            <person name="Hainaut M."/>
            <person name="Levati E."/>
            <person name="Barry K.W."/>
            <person name="Belfiori B."/>
            <person name="Cichocki N."/>
            <person name="Clum A."/>
            <person name="Dockter R.B."/>
            <person name="Fauchery L."/>
            <person name="Guy J."/>
            <person name="Iotti M."/>
            <person name="Le Tacon F."/>
            <person name="Lindquist E.A."/>
            <person name="Lipzen A."/>
            <person name="Malagnac F."/>
            <person name="Mello A."/>
            <person name="Molinier V."/>
            <person name="Miyauchi S."/>
            <person name="Poulain J."/>
            <person name="Riccioni C."/>
            <person name="Rubini A."/>
            <person name="Sitrit Y."/>
            <person name="Splivallo R."/>
            <person name="Traeger S."/>
            <person name="Wang M."/>
            <person name="Zifcakova L."/>
            <person name="Wipf D."/>
            <person name="Zambonelli A."/>
            <person name="Paolocci F."/>
            <person name="Nowrousian M."/>
            <person name="Ottonello S."/>
            <person name="Baldrian P."/>
            <person name="Spatafora J.W."/>
            <person name="Henrissat B."/>
            <person name="Nagy L.G."/>
            <person name="Aury J.M."/>
            <person name="Wincker P."/>
            <person name="Grigoriev I.V."/>
            <person name="Bonfante P."/>
            <person name="Martin F.M."/>
        </authorList>
    </citation>
    <scope>NUCLEOTIDE SEQUENCE [LARGE SCALE GENOMIC DNA]</scope>
    <source>
        <strain evidence="2 3">CCBAS932</strain>
    </source>
</reference>
<dbReference type="PANTHER" id="PTHR21483:SF18">
    <property type="entry name" value="RNA POLYMERASE II-ASSOCIATED PROTEIN 1"/>
    <property type="match status" value="1"/>
</dbReference>
<sequence length="177" mass="19685">PDFFTHLHTKYFPTLPPDPSKLAWMHAPTPSEDLSYHPSQPSLPVSALRFDFRGDLLPPRTSRELPSNLGLHHHADAPNAAGYTVPELARLARSAFPTQRCMAMQMLGRILYKLGKGVYGVEEITQGLWRCMEEGRVIAGLEEAAAGRMGGHLSVKAYATDALWLWQKGGGHRWKAE</sequence>
<evidence type="ECO:0000259" key="1">
    <source>
        <dbReference type="Pfam" id="PF08620"/>
    </source>
</evidence>
<dbReference type="InParanoid" id="A0A3N4KAN3"/>